<dbReference type="GO" id="GO:0005811">
    <property type="term" value="C:lipid droplet"/>
    <property type="evidence" value="ECO:0007669"/>
    <property type="project" value="TreeGrafter"/>
</dbReference>
<dbReference type="GO" id="GO:0016020">
    <property type="term" value="C:membrane"/>
    <property type="evidence" value="ECO:0007669"/>
    <property type="project" value="TreeGrafter"/>
</dbReference>
<dbReference type="GO" id="GO:0004806">
    <property type="term" value="F:triacylglycerol lipase activity"/>
    <property type="evidence" value="ECO:0007669"/>
    <property type="project" value="TreeGrafter"/>
</dbReference>
<evidence type="ECO:0000256" key="3">
    <source>
        <dbReference type="SAM" id="Phobius"/>
    </source>
</evidence>
<dbReference type="GO" id="GO:0019433">
    <property type="term" value="P:triglyceride catabolic process"/>
    <property type="evidence" value="ECO:0007669"/>
    <property type="project" value="TreeGrafter"/>
</dbReference>
<dbReference type="Pfam" id="PF01734">
    <property type="entry name" value="Patatin"/>
    <property type="match status" value="1"/>
</dbReference>
<evidence type="ECO:0000256" key="2">
    <source>
        <dbReference type="PROSITE-ProRule" id="PRU01161"/>
    </source>
</evidence>
<keyword evidence="3" id="KW-0812">Transmembrane</keyword>
<dbReference type="PROSITE" id="PS51635">
    <property type="entry name" value="PNPLA"/>
    <property type="match status" value="1"/>
</dbReference>
<feature type="short sequence motif" description="GXGXXG" evidence="2">
    <location>
        <begin position="23"/>
        <end position="28"/>
    </location>
</feature>
<dbReference type="PANTHER" id="PTHR12406:SF41">
    <property type="entry name" value="BRUMMER, ISOFORM B-RELATED"/>
    <property type="match status" value="1"/>
</dbReference>
<keyword evidence="1 2" id="KW-0443">Lipid metabolism</keyword>
<dbReference type="Proteomes" id="UP000192247">
    <property type="component" value="Unassembled WGS sequence"/>
</dbReference>
<gene>
    <name evidence="5" type="ORF">BIW11_04393</name>
</gene>
<dbReference type="GO" id="GO:0055088">
    <property type="term" value="P:lipid homeostasis"/>
    <property type="evidence" value="ECO:0007669"/>
    <property type="project" value="TreeGrafter"/>
</dbReference>
<keyword evidence="3" id="KW-0472">Membrane</keyword>
<feature type="transmembrane region" description="Helical" evidence="3">
    <location>
        <begin position="20"/>
        <end position="38"/>
    </location>
</feature>
<organism evidence="5 6">
    <name type="scientific">Tropilaelaps mercedesae</name>
    <dbReference type="NCBI Taxonomy" id="418985"/>
    <lineage>
        <taxon>Eukaryota</taxon>
        <taxon>Metazoa</taxon>
        <taxon>Ecdysozoa</taxon>
        <taxon>Arthropoda</taxon>
        <taxon>Chelicerata</taxon>
        <taxon>Arachnida</taxon>
        <taxon>Acari</taxon>
        <taxon>Parasitiformes</taxon>
        <taxon>Mesostigmata</taxon>
        <taxon>Gamasina</taxon>
        <taxon>Dermanyssoidea</taxon>
        <taxon>Laelapidae</taxon>
        <taxon>Tropilaelaps</taxon>
    </lineage>
</organism>
<dbReference type="InterPro" id="IPR002641">
    <property type="entry name" value="PNPLA_dom"/>
</dbReference>
<comment type="caution">
    <text evidence="5">The sequence shown here is derived from an EMBL/GenBank/DDBJ whole genome shotgun (WGS) entry which is preliminary data.</text>
</comment>
<evidence type="ECO:0000313" key="5">
    <source>
        <dbReference type="EMBL" id="OQR69317.1"/>
    </source>
</evidence>
<dbReference type="STRING" id="418985.A0A1V9X709"/>
<keyword evidence="2" id="KW-0442">Lipid degradation</keyword>
<dbReference type="InterPro" id="IPR033562">
    <property type="entry name" value="PLPL"/>
</dbReference>
<dbReference type="AlphaFoldDB" id="A0A1V9X709"/>
<sequence>MTSKNDKDKQPQYWEHGHLSFSGGGFIGIYHVGVVLAFKEFAPHIASRKALGTSSGALASTCLAAGYPVYQAISGINQMAVHCRSLSFGPLNPRFNMAEIIRTYLQEHLPKDAHKRCSGKLFISTTRVITLTNKVFTEFESRDELIEVLLASCFIPYFLGLVPPKVRGVSYIDGGITDNLQIHDENTITVSPFAGIAIIRPQSSNPFLSDIVYTPENAIRIPRTIFAPPPKVLEDICQQGYADALRFIREHDLFACDDCAQLASRPVRGDCSKCQAFIENSLKARVQPYYVQTLRDAQAAEDAADAANPYQYKPLMRIMNFLRAIAYLPADAAIVATVKASHWWSEIVDMIKRSLENGFVGMCNYARKFLRAQQTSDMCGGPTTAFEGESSR</sequence>
<dbReference type="InParanoid" id="A0A1V9X709"/>
<dbReference type="Gene3D" id="3.40.1090.10">
    <property type="entry name" value="Cytosolic phospholipase A2 catalytic domain"/>
    <property type="match status" value="2"/>
</dbReference>
<feature type="domain" description="PNPLA" evidence="4">
    <location>
        <begin position="19"/>
        <end position="186"/>
    </location>
</feature>
<proteinExistence type="predicted"/>
<keyword evidence="6" id="KW-1185">Reference proteome</keyword>
<dbReference type="OrthoDB" id="197155at2759"/>
<feature type="short sequence motif" description="GXSXG" evidence="2">
    <location>
        <begin position="52"/>
        <end position="56"/>
    </location>
</feature>
<evidence type="ECO:0000256" key="1">
    <source>
        <dbReference type="ARBA" id="ARBA00023098"/>
    </source>
</evidence>
<reference evidence="5 6" key="1">
    <citation type="journal article" date="2017" name="Gigascience">
        <title>Draft genome of the honey bee ectoparasitic mite, Tropilaelaps mercedesae, is shaped by the parasitic life history.</title>
        <authorList>
            <person name="Dong X."/>
            <person name="Armstrong S.D."/>
            <person name="Xia D."/>
            <person name="Makepeace B.L."/>
            <person name="Darby A.C."/>
            <person name="Kadowaki T."/>
        </authorList>
    </citation>
    <scope>NUCLEOTIDE SEQUENCE [LARGE SCALE GENOMIC DNA]</scope>
    <source>
        <strain evidence="5">Wuxi-XJTLU</strain>
    </source>
</reference>
<dbReference type="SUPFAM" id="SSF52151">
    <property type="entry name" value="FabD/lysophospholipase-like"/>
    <property type="match status" value="1"/>
</dbReference>
<protein>
    <submittedName>
        <fullName evidence="5">Patatin phospholipase domain-containing protein 2-like</fullName>
    </submittedName>
</protein>
<keyword evidence="2" id="KW-0378">Hydrolase</keyword>
<dbReference type="PANTHER" id="PTHR12406">
    <property type="entry name" value="CALCIUM-INDEPENDENT PHOSPHOLIPASE A2 IPLA2 -RELATED"/>
    <property type="match status" value="1"/>
</dbReference>
<dbReference type="EMBL" id="MNPL01021483">
    <property type="protein sequence ID" value="OQR69317.1"/>
    <property type="molecule type" value="Genomic_DNA"/>
</dbReference>
<feature type="active site" description="Proton acceptor" evidence="2">
    <location>
        <position position="173"/>
    </location>
</feature>
<dbReference type="InterPro" id="IPR016035">
    <property type="entry name" value="Acyl_Trfase/lysoPLipase"/>
</dbReference>
<accession>A0A1V9X709</accession>
<evidence type="ECO:0000313" key="6">
    <source>
        <dbReference type="Proteomes" id="UP000192247"/>
    </source>
</evidence>
<feature type="active site" description="Nucleophile" evidence="2">
    <location>
        <position position="54"/>
    </location>
</feature>
<dbReference type="GO" id="GO:0005737">
    <property type="term" value="C:cytoplasm"/>
    <property type="evidence" value="ECO:0007669"/>
    <property type="project" value="TreeGrafter"/>
</dbReference>
<feature type="short sequence motif" description="DGA/G" evidence="2">
    <location>
        <begin position="173"/>
        <end position="175"/>
    </location>
</feature>
<keyword evidence="3" id="KW-1133">Transmembrane helix</keyword>
<name>A0A1V9X709_9ACAR</name>
<evidence type="ECO:0000259" key="4">
    <source>
        <dbReference type="PROSITE" id="PS51635"/>
    </source>
</evidence>